<dbReference type="EMBL" id="BGZK01000185">
    <property type="protein sequence ID" value="GBP26821.1"/>
    <property type="molecule type" value="Genomic_DNA"/>
</dbReference>
<keyword evidence="2" id="KW-1185">Reference proteome</keyword>
<organism evidence="1 2">
    <name type="scientific">Eumeta variegata</name>
    <name type="common">Bagworm moth</name>
    <name type="synonym">Eumeta japonica</name>
    <dbReference type="NCBI Taxonomy" id="151549"/>
    <lineage>
        <taxon>Eukaryota</taxon>
        <taxon>Metazoa</taxon>
        <taxon>Ecdysozoa</taxon>
        <taxon>Arthropoda</taxon>
        <taxon>Hexapoda</taxon>
        <taxon>Insecta</taxon>
        <taxon>Pterygota</taxon>
        <taxon>Neoptera</taxon>
        <taxon>Endopterygota</taxon>
        <taxon>Lepidoptera</taxon>
        <taxon>Glossata</taxon>
        <taxon>Ditrysia</taxon>
        <taxon>Tineoidea</taxon>
        <taxon>Psychidae</taxon>
        <taxon>Oiketicinae</taxon>
        <taxon>Eumeta</taxon>
    </lineage>
</organism>
<proteinExistence type="predicted"/>
<evidence type="ECO:0000313" key="1">
    <source>
        <dbReference type="EMBL" id="GBP26821.1"/>
    </source>
</evidence>
<protein>
    <submittedName>
        <fullName evidence="1">Uncharacterized protein</fullName>
    </submittedName>
</protein>
<gene>
    <name evidence="1" type="ORF">EVAR_81186_1</name>
</gene>
<comment type="caution">
    <text evidence="1">The sequence shown here is derived from an EMBL/GenBank/DDBJ whole genome shotgun (WGS) entry which is preliminary data.</text>
</comment>
<sequence>MRRQIDTIWANRGACAARPRRAAAAIILISANACGVRCKLPAVRSKDTFSSNLKAFRKINSCLQSHLIPFTDTFNHCDTETSLVIPLIDRNYRLLMQIQDDTYMALTRAAAKI</sequence>
<name>A0A4C1UK48_EUMVA</name>
<reference evidence="1 2" key="1">
    <citation type="journal article" date="2019" name="Commun. Biol.">
        <title>The bagworm genome reveals a unique fibroin gene that provides high tensile strength.</title>
        <authorList>
            <person name="Kono N."/>
            <person name="Nakamura H."/>
            <person name="Ohtoshi R."/>
            <person name="Tomita M."/>
            <person name="Numata K."/>
            <person name="Arakawa K."/>
        </authorList>
    </citation>
    <scope>NUCLEOTIDE SEQUENCE [LARGE SCALE GENOMIC DNA]</scope>
</reference>
<dbReference type="Proteomes" id="UP000299102">
    <property type="component" value="Unassembled WGS sequence"/>
</dbReference>
<evidence type="ECO:0000313" key="2">
    <source>
        <dbReference type="Proteomes" id="UP000299102"/>
    </source>
</evidence>
<dbReference type="AlphaFoldDB" id="A0A4C1UK48"/>
<accession>A0A4C1UK48</accession>